<evidence type="ECO:0008006" key="2">
    <source>
        <dbReference type="Google" id="ProtNLM"/>
    </source>
</evidence>
<dbReference type="NCBIfam" id="NF033709">
    <property type="entry name" value="PorV_fam"/>
    <property type="match status" value="1"/>
</dbReference>
<dbReference type="EMBL" id="UINC01079124">
    <property type="protein sequence ID" value="SVC20830.1"/>
    <property type="molecule type" value="Genomic_DNA"/>
</dbReference>
<sequence length="337" mass="35268">MIKTLKIVLPSLLAVAVLIAGDESRIGTSGGNQVLVPAGARGIAMAGSERVYSHGLESVYWNPAGLARSTGASTLATNMNLFNDVGVSYFGVASPLGDLGTVGVTVKSIDMGDIPVTTVEDMDGAGGGMFKPTLSTMGLTYANAFSDRANFGVTAKVVYESIPRASASAFAFDIGVQYTGFAGMDGLGLALVLNNIGTDMHYEGSGLTSAAQGDNGISDFYNLESSYDKLPSTYNLSLSYSVAGAILGMTFTSHNFSYDELTLGAEYNLMDMVSLRAGMTSPMLEEDSSNDGETLFGVNFGAGLKYSLYGVNMVVDYTMRNQGTFDTSNVLSLGLLF</sequence>
<proteinExistence type="predicted"/>
<gene>
    <name evidence="1" type="ORF">METZ01_LOCUS273684</name>
</gene>
<name>A0A382K8N1_9ZZZZ</name>
<organism evidence="1">
    <name type="scientific">marine metagenome</name>
    <dbReference type="NCBI Taxonomy" id="408172"/>
    <lineage>
        <taxon>unclassified sequences</taxon>
        <taxon>metagenomes</taxon>
        <taxon>ecological metagenomes</taxon>
    </lineage>
</organism>
<dbReference type="AlphaFoldDB" id="A0A382K8N1"/>
<accession>A0A382K8N1</accession>
<dbReference type="Gene3D" id="2.40.160.60">
    <property type="entry name" value="Outer membrane protein transport protein (OMPP1/FadL/TodX)"/>
    <property type="match status" value="1"/>
</dbReference>
<protein>
    <recommendedName>
        <fullName evidence="2">PorV/PorQ family protein</fullName>
    </recommendedName>
</protein>
<reference evidence="1" key="1">
    <citation type="submission" date="2018-05" db="EMBL/GenBank/DDBJ databases">
        <authorList>
            <person name="Lanie J.A."/>
            <person name="Ng W.-L."/>
            <person name="Kazmierczak K.M."/>
            <person name="Andrzejewski T.M."/>
            <person name="Davidsen T.M."/>
            <person name="Wayne K.J."/>
            <person name="Tettelin H."/>
            <person name="Glass J.I."/>
            <person name="Rusch D."/>
            <person name="Podicherti R."/>
            <person name="Tsui H.-C.T."/>
            <person name="Winkler M.E."/>
        </authorList>
    </citation>
    <scope>NUCLEOTIDE SEQUENCE</scope>
</reference>
<evidence type="ECO:0000313" key="1">
    <source>
        <dbReference type="EMBL" id="SVC20830.1"/>
    </source>
</evidence>